<protein>
    <recommendedName>
        <fullName evidence="2">DNA-directed RNA polymerase</fullName>
        <ecNumber evidence="2">2.7.7.6</ecNumber>
    </recommendedName>
</protein>
<dbReference type="InterPro" id="IPR002092">
    <property type="entry name" value="DNA-dir_Rpol_phage-type"/>
</dbReference>
<dbReference type="InterPro" id="IPR037159">
    <property type="entry name" value="RNA_POL_N_sf"/>
</dbReference>
<keyword evidence="3 8" id="KW-0240">DNA-directed RNA polymerase</keyword>
<dbReference type="PANTHER" id="PTHR10102">
    <property type="entry name" value="DNA-DIRECTED RNA POLYMERASE, MITOCHONDRIAL"/>
    <property type="match status" value="1"/>
</dbReference>
<accession>A0A7U4SRU8</accession>
<evidence type="ECO:0000256" key="4">
    <source>
        <dbReference type="ARBA" id="ARBA00022679"/>
    </source>
</evidence>
<dbReference type="SUPFAM" id="SSF56672">
    <property type="entry name" value="DNA/RNA polymerases"/>
    <property type="match status" value="1"/>
</dbReference>
<evidence type="ECO:0000256" key="7">
    <source>
        <dbReference type="ARBA" id="ARBA00048552"/>
    </source>
</evidence>
<reference evidence="8 9" key="1">
    <citation type="submission" date="2020-12" db="EMBL/GenBank/DDBJ databases">
        <title>FDA dAtabase for Regulatory Grade micrObial Sequences (FDA-ARGOS): Supporting development and validation of Infectious Disease Dx tests.</title>
        <authorList>
            <person name="Nelson B."/>
            <person name="Plummer A."/>
            <person name="Tallon L."/>
            <person name="Sadzewicz L."/>
            <person name="Zhao X."/>
            <person name="Boylan J."/>
            <person name="Ott S."/>
            <person name="Bowen H."/>
            <person name="Vavikolanu K."/>
            <person name="Mehta A."/>
            <person name="Aluvathingal J."/>
            <person name="Nadendla S."/>
            <person name="Myers T."/>
            <person name="Yan Y."/>
            <person name="Sichtig H."/>
        </authorList>
    </citation>
    <scope>NUCLEOTIDE SEQUENCE [LARGE SCALE GENOMIC DNA]</scope>
    <source>
        <strain evidence="8 9">FDAARGOS_899</strain>
    </source>
</reference>
<comment type="similarity">
    <text evidence="1">Belongs to the phage and mitochondrial RNA polymerase family.</text>
</comment>
<evidence type="ECO:0000313" key="8">
    <source>
        <dbReference type="EMBL" id="QPS45130.1"/>
    </source>
</evidence>
<dbReference type="PROSITE" id="PS00489">
    <property type="entry name" value="RNA_POL_PHAGE_2"/>
    <property type="match status" value="1"/>
</dbReference>
<proteinExistence type="inferred from homology"/>
<dbReference type="GO" id="GO:0000428">
    <property type="term" value="C:DNA-directed RNA polymerase complex"/>
    <property type="evidence" value="ECO:0007669"/>
    <property type="project" value="UniProtKB-KW"/>
</dbReference>
<dbReference type="Gene3D" id="1.10.287.280">
    <property type="match status" value="1"/>
</dbReference>
<gene>
    <name evidence="8" type="ORF">I6G56_08780</name>
</gene>
<dbReference type="Gene3D" id="1.10.287.260">
    <property type="match status" value="1"/>
</dbReference>
<dbReference type="PANTHER" id="PTHR10102:SF0">
    <property type="entry name" value="DNA-DIRECTED RNA POLYMERASE, MITOCHONDRIAL"/>
    <property type="match status" value="1"/>
</dbReference>
<evidence type="ECO:0000313" key="9">
    <source>
        <dbReference type="Proteomes" id="UP000594943"/>
    </source>
</evidence>
<organism evidence="8 9">
    <name type="scientific">Burkholderia humptydooensis</name>
    <dbReference type="NCBI Taxonomy" id="430531"/>
    <lineage>
        <taxon>Bacteria</taxon>
        <taxon>Pseudomonadati</taxon>
        <taxon>Pseudomonadota</taxon>
        <taxon>Betaproteobacteria</taxon>
        <taxon>Burkholderiales</taxon>
        <taxon>Burkholderiaceae</taxon>
        <taxon>Burkholderia</taxon>
        <taxon>pseudomallei group</taxon>
    </lineage>
</organism>
<dbReference type="EMBL" id="CP065686">
    <property type="protein sequence ID" value="QPS45130.1"/>
    <property type="molecule type" value="Genomic_DNA"/>
</dbReference>
<name>A0A7U4SRU8_9BURK</name>
<evidence type="ECO:0000256" key="1">
    <source>
        <dbReference type="ARBA" id="ARBA00009493"/>
    </source>
</evidence>
<dbReference type="Proteomes" id="UP000594943">
    <property type="component" value="Chromosome 1"/>
</dbReference>
<dbReference type="Gene3D" id="1.10.150.20">
    <property type="entry name" value="5' to 3' exonuclease, C-terminal subdomain"/>
    <property type="match status" value="1"/>
</dbReference>
<dbReference type="GO" id="GO:0006351">
    <property type="term" value="P:DNA-templated transcription"/>
    <property type="evidence" value="ECO:0007669"/>
    <property type="project" value="InterPro"/>
</dbReference>
<dbReference type="InterPro" id="IPR046950">
    <property type="entry name" value="DNA-dir_Rpol_C_phage-type"/>
</dbReference>
<dbReference type="Pfam" id="PF00940">
    <property type="entry name" value="RNA_pol"/>
    <property type="match status" value="1"/>
</dbReference>
<evidence type="ECO:0000256" key="6">
    <source>
        <dbReference type="ARBA" id="ARBA00023163"/>
    </source>
</evidence>
<dbReference type="InterPro" id="IPR043502">
    <property type="entry name" value="DNA/RNA_pol_sf"/>
</dbReference>
<keyword evidence="4" id="KW-0808">Transferase</keyword>
<dbReference type="InterPro" id="IPR024075">
    <property type="entry name" value="DNA-dir_RNA_pol_helix_hairp_sf"/>
</dbReference>
<evidence type="ECO:0000256" key="3">
    <source>
        <dbReference type="ARBA" id="ARBA00022478"/>
    </source>
</evidence>
<keyword evidence="5" id="KW-0548">Nucleotidyltransferase</keyword>
<dbReference type="GO" id="GO:0003899">
    <property type="term" value="F:DNA-directed RNA polymerase activity"/>
    <property type="evidence" value="ECO:0007669"/>
    <property type="project" value="UniProtKB-EC"/>
</dbReference>
<dbReference type="EC" id="2.7.7.6" evidence="2"/>
<accession>A0A7T2WZI9</accession>
<comment type="catalytic activity">
    <reaction evidence="7">
        <text>RNA(n) + a ribonucleoside 5'-triphosphate = RNA(n+1) + diphosphate</text>
        <dbReference type="Rhea" id="RHEA:21248"/>
        <dbReference type="Rhea" id="RHEA-COMP:14527"/>
        <dbReference type="Rhea" id="RHEA-COMP:17342"/>
        <dbReference type="ChEBI" id="CHEBI:33019"/>
        <dbReference type="ChEBI" id="CHEBI:61557"/>
        <dbReference type="ChEBI" id="CHEBI:140395"/>
        <dbReference type="EC" id="2.7.7.6"/>
    </reaction>
</comment>
<dbReference type="RefSeq" id="WP_006026390.1">
    <property type="nucleotide sequence ID" value="NZ_CP013380.1"/>
</dbReference>
<sequence>MTLPRTQVELERETREAGRARAVDMMDRREREGHADTNPYAAAVYRRWLLPLADVIEAEVQSTGKAGRRAAHVALLKPLDPRAVAHIAVRSVLVSVMQADNDVRTTARLLGRHVYGELVLSTFAHGKPEIYWALMRNLLENRSTAAAHRVNVIRNAANSHEVELPQWLPSDREQVALWLIEQLRLLGMVDVTKTLRKGLGQRLSTEMDIMLTAQAQDVVSSIRGTVEHTMPYSLPFIEQPKDWISMFDGGYHTGMMRRQTPSYVNLTKNRRTLDAMRDLDMPDVRSAINHLQAVKWRVNQRVLDAVKDCARHGIDMDEIISQAEQPKPPRPEWLTDDMRKEDMTGDELVEFSGWKRRMAEWHTDRKLRGTRWGRFYMATRMADKFKEYPAIYFLYQADFRGRLYAQTTGISPQGSDLQKSLLQFAEGKRLDTPEAVRWFKIAGANRFGVDKVPFEDRIAWVNQREQFILQFAADPVSHREWQDADSPLQFLAWCFEYADWRQSPDTFESRIAVGLDGSCNGLQHFSAMLRDSVGGRAVNLVPGDRPNDIYQQVADVVALKLADPNLPLRHERDSVFKGKWKAHGMNRSIVKRSVMTLPYGSTRFSCAEFIVEDYLKKGAATEFETTEYRFAAEFLSHLVWDAIGEVVIAASAAMAWLQRAAGLILKRGGQQIGWTTPSGFLVEQAYNEIDIVRVNTKLLGHTVIKVFGSMADTPSISKHKNGIAPNFVHSMDAAHLALTVKECKRLGIDSLAMIHDDYGTHAADTEKLYRAIRKTFVEMYETNDPLAHFRDQFEDLPALPSRGDLDLSQVEQSQFFFA</sequence>
<dbReference type="InterPro" id="IPR029262">
    <property type="entry name" value="RPOL_N"/>
</dbReference>
<evidence type="ECO:0000256" key="5">
    <source>
        <dbReference type="ARBA" id="ARBA00022695"/>
    </source>
</evidence>
<evidence type="ECO:0000256" key="2">
    <source>
        <dbReference type="ARBA" id="ARBA00012418"/>
    </source>
</evidence>
<keyword evidence="6" id="KW-0804">Transcription</keyword>
<dbReference type="GO" id="GO:0003677">
    <property type="term" value="F:DNA binding"/>
    <property type="evidence" value="ECO:0007669"/>
    <property type="project" value="InterPro"/>
</dbReference>
<dbReference type="AlphaFoldDB" id="A0A7U4SRU8"/>
<dbReference type="KEGG" id="bhg:I6G56_08780"/>
<dbReference type="Gene3D" id="1.10.1320.10">
    <property type="entry name" value="DNA-directed RNA polymerase, N-terminal domain"/>
    <property type="match status" value="1"/>
</dbReference>
<dbReference type="SMART" id="SM01311">
    <property type="entry name" value="RPOL_N"/>
    <property type="match status" value="1"/>
</dbReference>